<keyword evidence="3" id="KW-1185">Reference proteome</keyword>
<comment type="caution">
    <text evidence="2">The sequence shown here is derived from an EMBL/GenBank/DDBJ whole genome shotgun (WGS) entry which is preliminary data.</text>
</comment>
<gene>
    <name evidence="2" type="ORF">EDB95_5362</name>
</gene>
<accession>A0A4V3GKZ2</accession>
<dbReference type="Proteomes" id="UP000294498">
    <property type="component" value="Unassembled WGS sequence"/>
</dbReference>
<reference evidence="2 3" key="1">
    <citation type="submission" date="2019-03" db="EMBL/GenBank/DDBJ databases">
        <title>Genomic Encyclopedia of Type Strains, Phase IV (KMG-IV): sequencing the most valuable type-strain genomes for metagenomic binning, comparative biology and taxonomic classification.</title>
        <authorList>
            <person name="Goeker M."/>
        </authorList>
    </citation>
    <scope>NUCLEOTIDE SEQUENCE [LARGE SCALE GENOMIC DNA]</scope>
    <source>
        <strain evidence="2 3">DSM 100059</strain>
    </source>
</reference>
<dbReference type="AlphaFoldDB" id="A0A4V3GKZ2"/>
<evidence type="ECO:0000259" key="1">
    <source>
        <dbReference type="Pfam" id="PF19573"/>
    </source>
</evidence>
<evidence type="ECO:0000313" key="2">
    <source>
        <dbReference type="EMBL" id="TDW97512.1"/>
    </source>
</evidence>
<dbReference type="Gene3D" id="2.40.160.20">
    <property type="match status" value="1"/>
</dbReference>
<dbReference type="InterPro" id="IPR045743">
    <property type="entry name" value="DUF6089"/>
</dbReference>
<protein>
    <submittedName>
        <fullName evidence="2">Outer membrane protein with beta-barrel domain</fullName>
    </submittedName>
</protein>
<proteinExistence type="predicted"/>
<dbReference type="EMBL" id="SODV01000002">
    <property type="protein sequence ID" value="TDW97512.1"/>
    <property type="molecule type" value="Genomic_DNA"/>
</dbReference>
<dbReference type="Pfam" id="PF19573">
    <property type="entry name" value="DUF6089"/>
    <property type="match status" value="1"/>
</dbReference>
<dbReference type="SUPFAM" id="SSF56925">
    <property type="entry name" value="OMPA-like"/>
    <property type="match status" value="1"/>
</dbReference>
<name>A0A4V3GKZ2_9BACT</name>
<dbReference type="OrthoDB" id="1522982at2"/>
<dbReference type="InterPro" id="IPR011250">
    <property type="entry name" value="OMP/PagP_B-barrel"/>
</dbReference>
<dbReference type="RefSeq" id="WP_133999874.1">
    <property type="nucleotide sequence ID" value="NZ_SODV01000002.1"/>
</dbReference>
<sequence length="253" mass="27994">MTSYGKGFLCTLLIACAFQRVNAQFITSRYEIGGSLGALIYQGDLSEGALGYTRTLKPALGLYVARALDEHFSVRLNLDFGTLTGNDASYSSPAYRKERAFSFNTSVAELSAMMVWHPLGNILSGNDARFSPYLFAGLGVSGLNVNRNWSHLNVAYFQSDSSFLHGLARDTTTAMPKAIPVIPVGVGVRYRITDNLGITAEWTYRVDFTDYLDGFKYAADPGKNDYYYGFMIGISYRFGHNKLDCPKMPKSVH</sequence>
<evidence type="ECO:0000313" key="3">
    <source>
        <dbReference type="Proteomes" id="UP000294498"/>
    </source>
</evidence>
<organism evidence="2 3">
    <name type="scientific">Dinghuibacter silviterrae</name>
    <dbReference type="NCBI Taxonomy" id="1539049"/>
    <lineage>
        <taxon>Bacteria</taxon>
        <taxon>Pseudomonadati</taxon>
        <taxon>Bacteroidota</taxon>
        <taxon>Chitinophagia</taxon>
        <taxon>Chitinophagales</taxon>
        <taxon>Chitinophagaceae</taxon>
        <taxon>Dinghuibacter</taxon>
    </lineage>
</organism>
<feature type="domain" description="DUF6089" evidence="1">
    <location>
        <begin position="8"/>
        <end position="220"/>
    </location>
</feature>